<feature type="binding site" evidence="2">
    <location>
        <position position="67"/>
    </location>
    <ligand>
        <name>Fe cation</name>
        <dbReference type="ChEBI" id="CHEBI:24875"/>
    </ligand>
</feature>
<evidence type="ECO:0008006" key="5">
    <source>
        <dbReference type="Google" id="ProtNLM"/>
    </source>
</evidence>
<keyword evidence="2" id="KW-0460">Magnesium</keyword>
<feature type="binding site" evidence="2">
    <location>
        <position position="419"/>
    </location>
    <ligand>
        <name>Ni(2+)</name>
        <dbReference type="ChEBI" id="CHEBI:49786"/>
    </ligand>
</feature>
<dbReference type="Proteomes" id="UP000051717">
    <property type="component" value="Unassembled WGS sequence"/>
</dbReference>
<proteinExistence type="predicted"/>
<sequence length="436" mass="47816">MMSTKTITVGRVCRIEGHGGITVEMKDGRPANVQMDIIEGTRFFEPLLVGRHYHEVTPIVMRICAICSAVHAVTSLMAIEDAFGIKVSPQTKLLRDLLVQGGNIESHALHLFCLAVPDFLGYSSVIELASDRPGEAKIGLELKNLGNKIQEMVGGRAIHPVNAVVGGFGLVPSEGDLVILREELEKGIRKALATIDLMAALEVPTFPESPTLYAALKPPSNKFGLFGNKIVLSTGETMDVHAYKDLCNEVTVAYSHAKQSRFRERPFMVGALARVMLFGKFLSGQAKTACRRLGLHKQTDNILYNNAAQAVELVYSIERAIEVVDELLHRGVKKERPRHAEIREGSGTAASEAPRGTLYHSYTFNKKGRLTKADVITPTAQNCANIEKDLRASVERAGKDPVDALREKLQMVVRAYDPCISCSVHLIDLRPEAERG</sequence>
<dbReference type="PANTHER" id="PTHR43600:SF4">
    <property type="entry name" value="CYTOSOLIC NIFE-HYDROGENASE, ALPHA SUBUNIT"/>
    <property type="match status" value="1"/>
</dbReference>
<feature type="binding site" evidence="2">
    <location>
        <position position="422"/>
    </location>
    <ligand>
        <name>Fe cation</name>
        <dbReference type="ChEBI" id="CHEBI:24875"/>
    </ligand>
</feature>
<dbReference type="Pfam" id="PF00374">
    <property type="entry name" value="NiFeSe_Hases"/>
    <property type="match status" value="2"/>
</dbReference>
<dbReference type="InterPro" id="IPR018194">
    <property type="entry name" value="Ni-dep_hyd_lsu_Ni_BS"/>
</dbReference>
<accession>A0A0S8GE28</accession>
<evidence type="ECO:0000256" key="1">
    <source>
        <dbReference type="ARBA" id="ARBA00023002"/>
    </source>
</evidence>
<dbReference type="AlphaFoldDB" id="A0A0S8GE28"/>
<keyword evidence="2" id="KW-0408">Iron</keyword>
<feature type="binding site" evidence="2">
    <location>
        <position position="45"/>
    </location>
    <ligand>
        <name>Mg(2+)</name>
        <dbReference type="ChEBI" id="CHEBI:18420"/>
    </ligand>
</feature>
<evidence type="ECO:0000256" key="2">
    <source>
        <dbReference type="PIRSR" id="PIRSR601501-1"/>
    </source>
</evidence>
<dbReference type="InterPro" id="IPR001501">
    <property type="entry name" value="Ni-dep_hyd_lsu"/>
</dbReference>
<keyword evidence="1" id="KW-0560">Oxidoreductase</keyword>
<dbReference type="PANTHER" id="PTHR43600">
    <property type="entry name" value="COENZYME F420 HYDROGENASE, SUBUNIT ALPHA"/>
    <property type="match status" value="1"/>
</dbReference>
<feature type="binding site" evidence="2">
    <location>
        <position position="375"/>
    </location>
    <ligand>
        <name>Mg(2+)</name>
        <dbReference type="ChEBI" id="CHEBI:18420"/>
    </ligand>
</feature>
<reference evidence="3 4" key="1">
    <citation type="journal article" date="2015" name="Microbiome">
        <title>Genomic resolution of linkages in carbon, nitrogen, and sulfur cycling among widespread estuary sediment bacteria.</title>
        <authorList>
            <person name="Baker B.J."/>
            <person name="Lazar C.S."/>
            <person name="Teske A.P."/>
            <person name="Dick G.J."/>
        </authorList>
    </citation>
    <scope>NUCLEOTIDE SEQUENCE [LARGE SCALE GENOMIC DNA]</scope>
    <source>
        <strain evidence="3">SM23_40</strain>
    </source>
</reference>
<evidence type="ECO:0000313" key="4">
    <source>
        <dbReference type="Proteomes" id="UP000051717"/>
    </source>
</evidence>
<keyword evidence="2" id="KW-0479">Metal-binding</keyword>
<dbReference type="EMBL" id="LJUI01000022">
    <property type="protein sequence ID" value="KPK70092.1"/>
    <property type="molecule type" value="Genomic_DNA"/>
</dbReference>
<dbReference type="InterPro" id="IPR029014">
    <property type="entry name" value="NiFe-Hase_large"/>
</dbReference>
<keyword evidence="2" id="KW-0533">Nickel</keyword>
<dbReference type="GO" id="GO:0016151">
    <property type="term" value="F:nickel cation binding"/>
    <property type="evidence" value="ECO:0007669"/>
    <property type="project" value="InterPro"/>
</dbReference>
<comment type="cofactor">
    <cofactor evidence="2">
        <name>Fe cation</name>
        <dbReference type="ChEBI" id="CHEBI:24875"/>
    </cofactor>
</comment>
<feature type="binding site" evidence="2">
    <location>
        <position position="67"/>
    </location>
    <ligand>
        <name>Ni(2+)</name>
        <dbReference type="ChEBI" id="CHEBI:49786"/>
    </ligand>
</feature>
<dbReference type="Gene3D" id="1.10.645.10">
    <property type="entry name" value="Cytochrome-c3 Hydrogenase, chain B"/>
    <property type="match status" value="1"/>
</dbReference>
<feature type="binding site" evidence="2">
    <location>
        <position position="425"/>
    </location>
    <ligand>
        <name>Mg(2+)</name>
        <dbReference type="ChEBI" id="CHEBI:18420"/>
    </ligand>
</feature>
<protein>
    <recommendedName>
        <fullName evidence="5">Hydrogenase/sulfur reductase subunit alpha</fullName>
    </recommendedName>
</protein>
<dbReference type="PATRIC" id="fig|1703774.3.peg.1308"/>
<name>A0A0S8GE28_UNCT6</name>
<gene>
    <name evidence="3" type="ORF">AMJ82_03960</name>
</gene>
<evidence type="ECO:0000313" key="3">
    <source>
        <dbReference type="EMBL" id="KPK70092.1"/>
    </source>
</evidence>
<comment type="cofactor">
    <cofactor evidence="2">
        <name>Ni(2+)</name>
        <dbReference type="ChEBI" id="CHEBI:49786"/>
    </cofactor>
</comment>
<organism evidence="3 4">
    <name type="scientific">candidate division TA06 bacterium SM23_40</name>
    <dbReference type="NCBI Taxonomy" id="1703774"/>
    <lineage>
        <taxon>Bacteria</taxon>
        <taxon>Bacteria division TA06</taxon>
    </lineage>
</organism>
<comment type="caution">
    <text evidence="3">The sequence shown here is derived from an EMBL/GenBank/DDBJ whole genome shotgun (WGS) entry which is preliminary data.</text>
</comment>
<dbReference type="PROSITE" id="PS00508">
    <property type="entry name" value="NI_HGENASE_L_2"/>
    <property type="match status" value="1"/>
</dbReference>
<dbReference type="GO" id="GO:0008901">
    <property type="term" value="F:ferredoxin hydrogenase activity"/>
    <property type="evidence" value="ECO:0007669"/>
    <property type="project" value="InterPro"/>
</dbReference>
<dbReference type="SUPFAM" id="SSF56762">
    <property type="entry name" value="HydB/Nqo4-like"/>
    <property type="match status" value="1"/>
</dbReference>
<feature type="binding site" evidence="2">
    <location>
        <position position="64"/>
    </location>
    <ligand>
        <name>Ni(2+)</name>
        <dbReference type="ChEBI" id="CHEBI:49786"/>
    </ligand>
</feature>